<name>X1VV16_9ZZZZ</name>
<keyword evidence="1" id="KW-0812">Transmembrane</keyword>
<feature type="non-terminal residue" evidence="2">
    <location>
        <position position="140"/>
    </location>
</feature>
<evidence type="ECO:0000313" key="2">
    <source>
        <dbReference type="EMBL" id="GAJ21606.1"/>
    </source>
</evidence>
<protein>
    <recommendedName>
        <fullName evidence="3">Urease accessory protein UreH-like transmembrane domain-containing protein</fullName>
    </recommendedName>
</protein>
<proteinExistence type="predicted"/>
<sequence>IAAWALIAFGLIYFIWGVRQAIRSKPHTHLHSHTDNVDHEHQHAHSNEHLHAHIAKEQKNITPWVLFTIFVLGPCEPLIPLLMYPAAKNSLRGLIAVTSVFGVVTIVTMMSIVFISTYGISFVSVSKLERYVHALAGGIV</sequence>
<evidence type="ECO:0008006" key="3">
    <source>
        <dbReference type="Google" id="ProtNLM"/>
    </source>
</evidence>
<feature type="transmembrane region" description="Helical" evidence="1">
    <location>
        <begin position="93"/>
        <end position="120"/>
    </location>
</feature>
<comment type="caution">
    <text evidence="2">The sequence shown here is derived from an EMBL/GenBank/DDBJ whole genome shotgun (WGS) entry which is preliminary data.</text>
</comment>
<organism evidence="2">
    <name type="scientific">marine sediment metagenome</name>
    <dbReference type="NCBI Taxonomy" id="412755"/>
    <lineage>
        <taxon>unclassified sequences</taxon>
        <taxon>metagenomes</taxon>
        <taxon>ecological metagenomes</taxon>
    </lineage>
</organism>
<keyword evidence="1" id="KW-1133">Transmembrane helix</keyword>
<feature type="transmembrane region" description="Helical" evidence="1">
    <location>
        <begin position="6"/>
        <end position="22"/>
    </location>
</feature>
<reference evidence="2" key="1">
    <citation type="journal article" date="2014" name="Front. Microbiol.">
        <title>High frequency of phylogenetically diverse reductive dehalogenase-homologous genes in deep subseafloor sedimentary metagenomes.</title>
        <authorList>
            <person name="Kawai M."/>
            <person name="Futagami T."/>
            <person name="Toyoda A."/>
            <person name="Takaki Y."/>
            <person name="Nishi S."/>
            <person name="Hori S."/>
            <person name="Arai W."/>
            <person name="Tsubouchi T."/>
            <person name="Morono Y."/>
            <person name="Uchiyama I."/>
            <person name="Ito T."/>
            <person name="Fujiyama A."/>
            <person name="Inagaki F."/>
            <person name="Takami H."/>
        </authorList>
    </citation>
    <scope>NUCLEOTIDE SEQUENCE</scope>
    <source>
        <strain evidence="2">Expedition CK06-06</strain>
    </source>
</reference>
<dbReference type="AlphaFoldDB" id="X1VV16"/>
<dbReference type="EMBL" id="BARW01039616">
    <property type="protein sequence ID" value="GAJ21606.1"/>
    <property type="molecule type" value="Genomic_DNA"/>
</dbReference>
<gene>
    <name evidence="2" type="ORF">S12H4_60262</name>
</gene>
<accession>X1VV16</accession>
<keyword evidence="1" id="KW-0472">Membrane</keyword>
<feature type="non-terminal residue" evidence="2">
    <location>
        <position position="1"/>
    </location>
</feature>
<feature type="transmembrane region" description="Helical" evidence="1">
    <location>
        <begin position="64"/>
        <end position="87"/>
    </location>
</feature>
<evidence type="ECO:0000256" key="1">
    <source>
        <dbReference type="SAM" id="Phobius"/>
    </source>
</evidence>